<name>A0A0U1RJA6_NEIMA</name>
<dbReference type="AlphaFoldDB" id="A0A0U1RJA6"/>
<gene>
    <name evidence="8" type="ordered locus">NMA1566</name>
</gene>
<protein>
    <recommendedName>
        <fullName evidence="7">UPF0056 inner membrane protein</fullName>
    </recommendedName>
</protein>
<feature type="transmembrane region" description="Helical" evidence="7">
    <location>
        <begin position="30"/>
        <end position="50"/>
    </location>
</feature>
<proteinExistence type="inferred from homology"/>
<evidence type="ECO:0000256" key="1">
    <source>
        <dbReference type="ARBA" id="ARBA00004651"/>
    </source>
</evidence>
<keyword evidence="6 7" id="KW-0472">Membrane</keyword>
<reference evidence="8 9" key="1">
    <citation type="journal article" date="2000" name="Nature">
        <title>Complete DNA sequence of a serogroup A strain of Neisseria meningitidis Z2491.</title>
        <authorList>
            <person name="Parkhill J."/>
            <person name="Achtman M."/>
            <person name="James K.D."/>
            <person name="Bentley S.D."/>
            <person name="Churcher C."/>
            <person name="Klee S.R."/>
            <person name="Morelli G."/>
            <person name="Basham D."/>
            <person name="Brown D."/>
            <person name="Chillingworth T."/>
            <person name="Davies R.M."/>
            <person name="Davis P."/>
            <person name="Devlin K."/>
            <person name="Feltwell T."/>
            <person name="Hamlin N."/>
            <person name="Holroyd S."/>
            <person name="Jagels K."/>
            <person name="Leather S."/>
            <person name="Moule S."/>
            <person name="Mungall K."/>
            <person name="Quail M.A."/>
            <person name="Rajandream M.A."/>
            <person name="Rutherford K.M."/>
            <person name="Simmonds M."/>
            <person name="Skelton J."/>
            <person name="Whitehead S."/>
            <person name="Spratt B.G."/>
            <person name="Barrell B.G."/>
        </authorList>
    </citation>
    <scope>NUCLEOTIDE SEQUENCE [LARGE SCALE GENOMIC DNA]</scope>
    <source>
        <strain evidence="9">DSM 15465 / Z2491</strain>
    </source>
</reference>
<dbReference type="PANTHER" id="PTHR33508">
    <property type="entry name" value="UPF0056 MEMBRANE PROTEIN YHCE"/>
    <property type="match status" value="1"/>
</dbReference>
<feature type="transmembrane region" description="Helical" evidence="7">
    <location>
        <begin position="139"/>
        <end position="166"/>
    </location>
</feature>
<dbReference type="KEGG" id="nma:NMA1566"/>
<dbReference type="PANTHER" id="PTHR33508:SF1">
    <property type="entry name" value="UPF0056 MEMBRANE PROTEIN YHCE"/>
    <property type="match status" value="1"/>
</dbReference>
<dbReference type="EMBL" id="AL157959">
    <property type="protein sequence ID" value="CAM08711.1"/>
    <property type="molecule type" value="Genomic_DNA"/>
</dbReference>
<evidence type="ECO:0000256" key="6">
    <source>
        <dbReference type="ARBA" id="ARBA00023136"/>
    </source>
</evidence>
<dbReference type="EnsemblBacteria" id="CAM08711">
    <property type="protein sequence ID" value="CAM08711"/>
    <property type="gene ID" value="NMA1566"/>
</dbReference>
<comment type="similarity">
    <text evidence="2 7">Belongs to the UPF0056 (MarC) family.</text>
</comment>
<accession>A0A0U1RJA6</accession>
<feature type="transmembrane region" description="Helical" evidence="7">
    <location>
        <begin position="172"/>
        <end position="193"/>
    </location>
</feature>
<evidence type="ECO:0000313" key="9">
    <source>
        <dbReference type="Proteomes" id="UP000000626"/>
    </source>
</evidence>
<comment type="subcellular location">
    <subcellularLocation>
        <location evidence="7">Cell inner membrane</location>
        <topology evidence="7">Multi-pass membrane protein</topology>
    </subcellularLocation>
    <subcellularLocation>
        <location evidence="1">Cell membrane</location>
        <topology evidence="1">Multi-pass membrane protein</topology>
    </subcellularLocation>
</comment>
<evidence type="ECO:0000256" key="2">
    <source>
        <dbReference type="ARBA" id="ARBA00009784"/>
    </source>
</evidence>
<keyword evidence="4 7" id="KW-0812">Transmembrane</keyword>
<keyword evidence="3" id="KW-1003">Cell membrane</keyword>
<feature type="transmembrane region" description="Helical" evidence="7">
    <location>
        <begin position="87"/>
        <end position="110"/>
    </location>
</feature>
<organism evidence="8 9">
    <name type="scientific">Neisseria meningitidis serogroup A / serotype 4A (strain DSM 15465 / Z2491)</name>
    <dbReference type="NCBI Taxonomy" id="122587"/>
    <lineage>
        <taxon>Bacteria</taxon>
        <taxon>Pseudomonadati</taxon>
        <taxon>Pseudomonadota</taxon>
        <taxon>Betaproteobacteria</taxon>
        <taxon>Neisseriales</taxon>
        <taxon>Neisseriaceae</taxon>
        <taxon>Neisseria</taxon>
    </lineage>
</organism>
<evidence type="ECO:0000256" key="4">
    <source>
        <dbReference type="ARBA" id="ARBA00022692"/>
    </source>
</evidence>
<feature type="transmembrane region" description="Helical" evidence="7">
    <location>
        <begin position="62"/>
        <end position="81"/>
    </location>
</feature>
<keyword evidence="5 7" id="KW-1133">Transmembrane helix</keyword>
<dbReference type="GO" id="GO:0005886">
    <property type="term" value="C:plasma membrane"/>
    <property type="evidence" value="ECO:0007669"/>
    <property type="project" value="UniProtKB-SubCell"/>
</dbReference>
<dbReference type="Proteomes" id="UP000000626">
    <property type="component" value="Chromosome"/>
</dbReference>
<evidence type="ECO:0000313" key="8">
    <source>
        <dbReference type="EMBL" id="CAM08711.1"/>
    </source>
</evidence>
<evidence type="ECO:0000256" key="7">
    <source>
        <dbReference type="RuleBase" id="RU362048"/>
    </source>
</evidence>
<feature type="transmembrane region" description="Helical" evidence="7">
    <location>
        <begin position="214"/>
        <end position="232"/>
    </location>
</feature>
<dbReference type="Pfam" id="PF01914">
    <property type="entry name" value="MarC"/>
    <property type="match status" value="1"/>
</dbReference>
<dbReference type="HOGENOM" id="CLU_079909_2_1_4"/>
<dbReference type="NCBIfam" id="TIGR00427">
    <property type="entry name" value="NAAT family transporter"/>
    <property type="match status" value="1"/>
</dbReference>
<sequence>MRRQFAASDACRTGLKEGEIMGLGMEIGKLIVAFLVLINPFSALSLYLDLTNGHSTKERRKVARTAAVAVFAVIAVFALIGGTLLKVLGISVGSFQVGGGILVLLIAISMMNGNDNPAKQNLGAQPETGQVRPARNAGAIAVVPIAIPITIGPGGISTVIIYASAAKTYGDIALIIAAGLVVSAICYAILIVAGKVSRLLGATGLTILNRIMGMMLAAVSVEIIVSGLKMIFPQLAG</sequence>
<evidence type="ECO:0000256" key="5">
    <source>
        <dbReference type="ARBA" id="ARBA00022989"/>
    </source>
</evidence>
<dbReference type="InterPro" id="IPR002771">
    <property type="entry name" value="Multi_antbiot-R_MarC"/>
</dbReference>
<evidence type="ECO:0000256" key="3">
    <source>
        <dbReference type="ARBA" id="ARBA00022475"/>
    </source>
</evidence>